<accession>A0A150R7E7</accession>
<evidence type="ECO:0000313" key="1">
    <source>
        <dbReference type="EMBL" id="KYF76162.1"/>
    </source>
</evidence>
<reference evidence="1 2" key="1">
    <citation type="submission" date="2014-02" db="EMBL/GenBank/DDBJ databases">
        <title>The small core and large imbalanced accessory genome model reveals a collaborative survival strategy of Sorangium cellulosum strains in nature.</title>
        <authorList>
            <person name="Han K."/>
            <person name="Peng R."/>
            <person name="Blom J."/>
            <person name="Li Y.-Z."/>
        </authorList>
    </citation>
    <scope>NUCLEOTIDE SEQUENCE [LARGE SCALE GENOMIC DNA]</scope>
    <source>
        <strain evidence="1 2">So0011-07</strain>
    </source>
</reference>
<dbReference type="AlphaFoldDB" id="A0A150R7E7"/>
<dbReference type="EMBL" id="JEMB01003044">
    <property type="protein sequence ID" value="KYF76162.1"/>
    <property type="molecule type" value="Genomic_DNA"/>
</dbReference>
<evidence type="ECO:0000313" key="2">
    <source>
        <dbReference type="Proteomes" id="UP000075635"/>
    </source>
</evidence>
<proteinExistence type="predicted"/>
<dbReference type="Proteomes" id="UP000075635">
    <property type="component" value="Unassembled WGS sequence"/>
</dbReference>
<sequence length="96" mass="10427">MNRRNERGRILGELRRHVVQDLRINGQLLAQLRHVLGLERRVRHAQHVGHLAGIGGLAGLVLLDLVGGSRASSSSFGGPWTPPGGFKVDDGFVSME</sequence>
<comment type="caution">
    <text evidence="1">The sequence shown here is derived from an EMBL/GenBank/DDBJ whole genome shotgun (WGS) entry which is preliminary data.</text>
</comment>
<gene>
    <name evidence="1" type="ORF">BE17_10230</name>
</gene>
<organism evidence="1 2">
    <name type="scientific">Sorangium cellulosum</name>
    <name type="common">Polyangium cellulosum</name>
    <dbReference type="NCBI Taxonomy" id="56"/>
    <lineage>
        <taxon>Bacteria</taxon>
        <taxon>Pseudomonadati</taxon>
        <taxon>Myxococcota</taxon>
        <taxon>Polyangia</taxon>
        <taxon>Polyangiales</taxon>
        <taxon>Polyangiaceae</taxon>
        <taxon>Sorangium</taxon>
    </lineage>
</organism>
<name>A0A150R7E7_SORCE</name>
<protein>
    <submittedName>
        <fullName evidence="1">Uncharacterized protein</fullName>
    </submittedName>
</protein>